<dbReference type="EMBL" id="LN868939">
    <property type="protein sequence ID" value="CRY84425.1"/>
    <property type="molecule type" value="Genomic_DNA"/>
</dbReference>
<dbReference type="AlphaFoldDB" id="A0A0H5P993"/>
<dbReference type="InterPro" id="IPR051548">
    <property type="entry name" value="Grx-like_ET"/>
</dbReference>
<gene>
    <name evidence="2" type="primary">nrdH_4</name>
    <name evidence="3" type="synonym">nrdH_5</name>
    <name evidence="2" type="ORF">ERS450000_06035</name>
    <name evidence="3" type="ORF">ERS450000_06054</name>
</gene>
<geneLocation type="plasmid" evidence="3">
    <name>3</name>
</geneLocation>
<reference evidence="2" key="1">
    <citation type="submission" date="2015-03" db="EMBL/GenBank/DDBJ databases">
        <authorList>
            <person name="Informatics Pathogen"/>
        </authorList>
    </citation>
    <scope>NUCLEOTIDE SEQUENCE</scope>
    <source>
        <strain evidence="2">NCTC11134</strain>
        <plasmid evidence="2">2</plasmid>
        <plasmid evidence="3">3</plasmid>
    </source>
</reference>
<evidence type="ECO:0000259" key="1">
    <source>
        <dbReference type="Pfam" id="PF00462"/>
    </source>
</evidence>
<accession>A0A0H5P993</accession>
<geneLocation type="plasmid" evidence="2">
    <name>2</name>
</geneLocation>
<dbReference type="PANTHER" id="PTHR34386:SF1">
    <property type="entry name" value="GLUTAREDOXIN-LIKE PROTEIN NRDH"/>
    <property type="match status" value="1"/>
</dbReference>
<dbReference type="SUPFAM" id="SSF52833">
    <property type="entry name" value="Thioredoxin-like"/>
    <property type="match status" value="1"/>
</dbReference>
<organism evidence="2 4">
    <name type="scientific">Nocardia farcinica</name>
    <dbReference type="NCBI Taxonomy" id="37329"/>
    <lineage>
        <taxon>Bacteria</taxon>
        <taxon>Bacillati</taxon>
        <taxon>Actinomycetota</taxon>
        <taxon>Actinomycetes</taxon>
        <taxon>Mycobacteriales</taxon>
        <taxon>Nocardiaceae</taxon>
        <taxon>Nocardia</taxon>
    </lineage>
</organism>
<protein>
    <submittedName>
        <fullName evidence="2">Glutaredoxin-like protein nrdH</fullName>
    </submittedName>
</protein>
<dbReference type="InterPro" id="IPR036249">
    <property type="entry name" value="Thioredoxin-like_sf"/>
</dbReference>
<feature type="domain" description="Glutaredoxin" evidence="1">
    <location>
        <begin position="6"/>
        <end position="63"/>
    </location>
</feature>
<evidence type="ECO:0000313" key="3">
    <source>
        <dbReference type="EMBL" id="CRY84512.1"/>
    </source>
</evidence>
<reference evidence="4" key="2">
    <citation type="submission" date="2015-03" db="EMBL/GenBank/DDBJ databases">
        <authorList>
            <consortium name="Pathogen Informatics"/>
        </authorList>
    </citation>
    <scope>NUCLEOTIDE SEQUENCE [LARGE SCALE GENOMIC DNA]</scope>
    <source>
        <strain evidence="4">NCTC11134</strain>
        <plasmid evidence="4">2</plasmid>
        <plasmid evidence="4">3</plasmid>
    </source>
</reference>
<name>A0A0H5P993_NOCFR</name>
<dbReference type="PROSITE" id="PS51354">
    <property type="entry name" value="GLUTAREDOXIN_2"/>
    <property type="match status" value="1"/>
</dbReference>
<dbReference type="Proteomes" id="UP000057820">
    <property type="component" value="Plasmid 2"/>
</dbReference>
<dbReference type="GO" id="GO:0009055">
    <property type="term" value="F:electron transfer activity"/>
    <property type="evidence" value="ECO:0007669"/>
    <property type="project" value="TreeGrafter"/>
</dbReference>
<dbReference type="GO" id="GO:0045454">
    <property type="term" value="P:cell redox homeostasis"/>
    <property type="evidence" value="ECO:0007669"/>
    <property type="project" value="TreeGrafter"/>
</dbReference>
<dbReference type="PANTHER" id="PTHR34386">
    <property type="entry name" value="GLUTAREDOXIN"/>
    <property type="match status" value="1"/>
</dbReference>
<keyword evidence="2" id="KW-0614">Plasmid</keyword>
<dbReference type="RefSeq" id="WP_060595016.1">
    <property type="nucleotide sequence ID" value="NZ_CP031418.1"/>
</dbReference>
<dbReference type="Pfam" id="PF00462">
    <property type="entry name" value="Glutaredoxin"/>
    <property type="match status" value="1"/>
</dbReference>
<dbReference type="KEGG" id="nfr:ERS450000_06035"/>
<evidence type="ECO:0000313" key="2">
    <source>
        <dbReference type="EMBL" id="CRY84425.1"/>
    </source>
</evidence>
<dbReference type="KEGG" id="nfr:ERS450000_06054"/>
<dbReference type="EMBL" id="LN868940">
    <property type="protein sequence ID" value="CRY84512.1"/>
    <property type="molecule type" value="Genomic_DNA"/>
</dbReference>
<dbReference type="InterPro" id="IPR002109">
    <property type="entry name" value="Glutaredoxin"/>
</dbReference>
<dbReference type="Proteomes" id="UP000057820">
    <property type="component" value="Plasmid 3"/>
</dbReference>
<dbReference type="Gene3D" id="3.40.30.10">
    <property type="entry name" value="Glutaredoxin"/>
    <property type="match status" value="1"/>
</dbReference>
<evidence type="ECO:0000313" key="4">
    <source>
        <dbReference type="Proteomes" id="UP000057820"/>
    </source>
</evidence>
<proteinExistence type="predicted"/>
<dbReference type="CDD" id="cd02976">
    <property type="entry name" value="NrdH"/>
    <property type="match status" value="1"/>
</dbReference>
<sequence length="103" mass="11070">MTAPKITVYGKPACPGCAMTTKRLDALGVPYTYRDITTDPAAYDTVRMLGYQAVPVVVAGDIHFGGGFRNNELKQLASTFHTAPDITALERAAEKYLMGEDAA</sequence>